<proteinExistence type="predicted"/>
<dbReference type="AlphaFoldDB" id="E9H1T8"/>
<gene>
    <name evidence="2" type="ORF">DAPPUDRAFT_252045</name>
</gene>
<dbReference type="HOGENOM" id="CLU_1541695_0_0_1"/>
<dbReference type="EMBL" id="GL732584">
    <property type="protein sequence ID" value="EFX74230.1"/>
    <property type="molecule type" value="Genomic_DNA"/>
</dbReference>
<feature type="region of interest" description="Disordered" evidence="1">
    <location>
        <begin position="101"/>
        <end position="131"/>
    </location>
</feature>
<reference evidence="2 3" key="1">
    <citation type="journal article" date="2011" name="Science">
        <title>The ecoresponsive genome of Daphnia pulex.</title>
        <authorList>
            <person name="Colbourne J.K."/>
            <person name="Pfrender M.E."/>
            <person name="Gilbert D."/>
            <person name="Thomas W.K."/>
            <person name="Tucker A."/>
            <person name="Oakley T.H."/>
            <person name="Tokishita S."/>
            <person name="Aerts A."/>
            <person name="Arnold G.J."/>
            <person name="Basu M.K."/>
            <person name="Bauer D.J."/>
            <person name="Caceres C.E."/>
            <person name="Carmel L."/>
            <person name="Casola C."/>
            <person name="Choi J.H."/>
            <person name="Detter J.C."/>
            <person name="Dong Q."/>
            <person name="Dusheyko S."/>
            <person name="Eads B.D."/>
            <person name="Frohlich T."/>
            <person name="Geiler-Samerotte K.A."/>
            <person name="Gerlach D."/>
            <person name="Hatcher P."/>
            <person name="Jogdeo S."/>
            <person name="Krijgsveld J."/>
            <person name="Kriventseva E.V."/>
            <person name="Kultz D."/>
            <person name="Laforsch C."/>
            <person name="Lindquist E."/>
            <person name="Lopez J."/>
            <person name="Manak J.R."/>
            <person name="Muller J."/>
            <person name="Pangilinan J."/>
            <person name="Patwardhan R.P."/>
            <person name="Pitluck S."/>
            <person name="Pritham E.J."/>
            <person name="Rechtsteiner A."/>
            <person name="Rho M."/>
            <person name="Rogozin I.B."/>
            <person name="Sakarya O."/>
            <person name="Salamov A."/>
            <person name="Schaack S."/>
            <person name="Shapiro H."/>
            <person name="Shiga Y."/>
            <person name="Skalitzky C."/>
            <person name="Smith Z."/>
            <person name="Souvorov A."/>
            <person name="Sung W."/>
            <person name="Tang Z."/>
            <person name="Tsuchiya D."/>
            <person name="Tu H."/>
            <person name="Vos H."/>
            <person name="Wang M."/>
            <person name="Wolf Y.I."/>
            <person name="Yamagata H."/>
            <person name="Yamada T."/>
            <person name="Ye Y."/>
            <person name="Shaw J.R."/>
            <person name="Andrews J."/>
            <person name="Crease T.J."/>
            <person name="Tang H."/>
            <person name="Lucas S.M."/>
            <person name="Robertson H.M."/>
            <person name="Bork P."/>
            <person name="Koonin E.V."/>
            <person name="Zdobnov E.M."/>
            <person name="Grigoriev I.V."/>
            <person name="Lynch M."/>
            <person name="Boore J.L."/>
        </authorList>
    </citation>
    <scope>NUCLEOTIDE SEQUENCE [LARGE SCALE GENOMIC DNA]</scope>
</reference>
<dbReference type="PhylomeDB" id="E9H1T8"/>
<organism evidence="2 3">
    <name type="scientific">Daphnia pulex</name>
    <name type="common">Water flea</name>
    <dbReference type="NCBI Taxonomy" id="6669"/>
    <lineage>
        <taxon>Eukaryota</taxon>
        <taxon>Metazoa</taxon>
        <taxon>Ecdysozoa</taxon>
        <taxon>Arthropoda</taxon>
        <taxon>Crustacea</taxon>
        <taxon>Branchiopoda</taxon>
        <taxon>Diplostraca</taxon>
        <taxon>Cladocera</taxon>
        <taxon>Anomopoda</taxon>
        <taxon>Daphniidae</taxon>
        <taxon>Daphnia</taxon>
    </lineage>
</organism>
<evidence type="ECO:0000313" key="2">
    <source>
        <dbReference type="EMBL" id="EFX74230.1"/>
    </source>
</evidence>
<dbReference type="InParanoid" id="E9H1T8"/>
<keyword evidence="3" id="KW-1185">Reference proteome</keyword>
<dbReference type="KEGG" id="dpx:DAPPUDRAFT_252045"/>
<protein>
    <submittedName>
        <fullName evidence="2">Uncharacterized protein</fullName>
    </submittedName>
</protein>
<name>E9H1T8_DAPPU</name>
<dbReference type="Gene3D" id="1.20.5.540">
    <property type="entry name" value="Single helix bin"/>
    <property type="match status" value="1"/>
</dbReference>
<evidence type="ECO:0000313" key="3">
    <source>
        <dbReference type="Proteomes" id="UP000000305"/>
    </source>
</evidence>
<dbReference type="Proteomes" id="UP000000305">
    <property type="component" value="Unassembled WGS sequence"/>
</dbReference>
<accession>E9H1T8</accession>
<sequence length="174" mass="19168">MMNDATPPSAAIAAAAVATNPAPYKDVRISACRVKQQHTWHLESNEPFKLLKNQTNHFASIWRKKDECSSESCTNSNGSRKRIVAGISQLHFFTKQRKRLPVAANSSDTDSMDGANAYQKDKSTPLQGNQLDDQSVVVKKLEPLPTALLDRTHDKVYDATTSVRAVVGSPRAFN</sequence>
<evidence type="ECO:0000256" key="1">
    <source>
        <dbReference type="SAM" id="MobiDB-lite"/>
    </source>
</evidence>